<keyword evidence="3" id="KW-1185">Reference proteome</keyword>
<dbReference type="PANTHER" id="PTHR22674">
    <property type="entry name" value="NTPASE, KAP FAMILY P-LOOP DOMAIN-CONTAINING 1"/>
    <property type="match status" value="1"/>
</dbReference>
<dbReference type="InterPro" id="IPR049673">
    <property type="entry name" value="QatA"/>
</dbReference>
<reference evidence="3" key="1">
    <citation type="journal article" date="2019" name="Int. J. Syst. Evol. Microbiol.">
        <title>The Global Catalogue of Microorganisms (GCM) 10K type strain sequencing project: providing services to taxonomists for standard genome sequencing and annotation.</title>
        <authorList>
            <consortium name="The Broad Institute Genomics Platform"/>
            <consortium name="The Broad Institute Genome Sequencing Center for Infectious Disease"/>
            <person name="Wu L."/>
            <person name="Ma J."/>
        </authorList>
    </citation>
    <scope>NUCLEOTIDE SEQUENCE [LARGE SCALE GENOMIC DNA]</scope>
    <source>
        <strain evidence="3">NBRC 102520</strain>
    </source>
</reference>
<proteinExistence type="predicted"/>
<dbReference type="PANTHER" id="PTHR22674:SF6">
    <property type="entry name" value="NTPASE KAP FAMILY P-LOOP DOMAIN-CONTAINING PROTEIN 1"/>
    <property type="match status" value="1"/>
</dbReference>
<dbReference type="NCBIfam" id="NF041923">
    <property type="entry name" value="QatA"/>
    <property type="match status" value="1"/>
</dbReference>
<dbReference type="InterPro" id="IPR011646">
    <property type="entry name" value="KAP_P-loop"/>
</dbReference>
<evidence type="ECO:0000313" key="2">
    <source>
        <dbReference type="EMBL" id="GLR87652.1"/>
    </source>
</evidence>
<organism evidence="2 3">
    <name type="scientific">Bradyrhizobium iriomotense</name>
    <dbReference type="NCBI Taxonomy" id="441950"/>
    <lineage>
        <taxon>Bacteria</taxon>
        <taxon>Pseudomonadati</taxon>
        <taxon>Pseudomonadota</taxon>
        <taxon>Alphaproteobacteria</taxon>
        <taxon>Hyphomicrobiales</taxon>
        <taxon>Nitrobacteraceae</taxon>
        <taxon>Bradyrhizobium</taxon>
    </lineage>
</organism>
<dbReference type="EMBL" id="BSOW01000015">
    <property type="protein sequence ID" value="GLR87652.1"/>
    <property type="molecule type" value="Genomic_DNA"/>
</dbReference>
<protein>
    <recommendedName>
        <fullName evidence="1">KAP NTPase domain-containing protein</fullName>
    </recommendedName>
</protein>
<dbReference type="InterPro" id="IPR052754">
    <property type="entry name" value="NTPase_KAP_P-loop"/>
</dbReference>
<dbReference type="InterPro" id="IPR027417">
    <property type="entry name" value="P-loop_NTPase"/>
</dbReference>
<gene>
    <name evidence="2" type="ORF">GCM10007857_43630</name>
</gene>
<sequence length="664" mass="71597">MTTSGKIAPLGYLSDQETKVDLLNNEAIARTIVRLINETVDSAVTIGVHGDWGAGKSSVLEMVEAAFPNGGDVLCLKFSGWQFQGFEDAKIALIEGVVNGLIEKRSLATEAADEVKRVLKSVDWLKVAKKGGGLALTAFTGIPVVGLDDLVGSAVDYVKSVVTDKDAREAAVKQIEEFKKEKGDKPAGRSVPTEIREFREAYKELIKKAGIKRLVVLIDDLDRCLPQTAIETLEAIRLFVLWDKTAFIVGADEGMIEIAVRDHFKNLPEIDLSPNNARDSGQNYTRSYLEKLLQVPFRIPALGETETGIYVTLLLLGRVLGENSPEFLELLALGKAALGKPWEGKGIDHDAIKTAAGKRFDEIVDAMTLADRVSPVLAAGTKGNPRQIKRFLNALALRLAVAQARGFGDAIEEPRLAKVMLAEMFLHPTVFDHIATTAASSEDGICPEIALIEKIAAGSAKPDAAGDEEATPEAGNPVIDEWKTRPDVLRWAAVKPDLGAVSLKPYLFVIKDRKNYLGSAAPLPPKLAALLEKLLGGDMSAKGALADVKSLNLPEAVLLFDALRKKVREASNVEARPAAIPGAAVVVEAHPSLQGRYVDILEALPPDRVGLWVASGHAFVTDAAPKARIEALREKWKKATKNPLLRAELEPKKPARGGRGHGNV</sequence>
<dbReference type="SUPFAM" id="SSF52540">
    <property type="entry name" value="P-loop containing nucleoside triphosphate hydrolases"/>
    <property type="match status" value="1"/>
</dbReference>
<evidence type="ECO:0000313" key="3">
    <source>
        <dbReference type="Proteomes" id="UP001156905"/>
    </source>
</evidence>
<dbReference type="Pfam" id="PF07693">
    <property type="entry name" value="KAP_NTPase"/>
    <property type="match status" value="1"/>
</dbReference>
<evidence type="ECO:0000259" key="1">
    <source>
        <dbReference type="Pfam" id="PF07693"/>
    </source>
</evidence>
<dbReference type="RefSeq" id="WP_284268613.1">
    <property type="nucleotide sequence ID" value="NZ_BSOW01000015.1"/>
</dbReference>
<comment type="caution">
    <text evidence="2">The sequence shown here is derived from an EMBL/GenBank/DDBJ whole genome shotgun (WGS) entry which is preliminary data.</text>
</comment>
<feature type="domain" description="KAP NTPase" evidence="1">
    <location>
        <begin position="26"/>
        <end position="398"/>
    </location>
</feature>
<accession>A0ABQ6AZM2</accession>
<dbReference type="Proteomes" id="UP001156905">
    <property type="component" value="Unassembled WGS sequence"/>
</dbReference>
<name>A0ABQ6AZM2_9BRAD</name>